<dbReference type="InterPro" id="IPR001680">
    <property type="entry name" value="WD40_rpt"/>
</dbReference>
<dbReference type="EMBL" id="BGZK01000832">
    <property type="protein sequence ID" value="GBP62127.1"/>
    <property type="molecule type" value="Genomic_DNA"/>
</dbReference>
<protein>
    <submittedName>
        <fullName evidence="4">Lysosomal-trafficking regulator</fullName>
    </submittedName>
</protein>
<dbReference type="STRING" id="151549.A0A4C1XIP2"/>
<reference evidence="4 5" key="1">
    <citation type="journal article" date="2019" name="Commun. Biol.">
        <title>The bagworm genome reveals a unique fibroin gene that provides high tensile strength.</title>
        <authorList>
            <person name="Kono N."/>
            <person name="Nakamura H."/>
            <person name="Ohtoshi R."/>
            <person name="Tomita M."/>
            <person name="Numata K."/>
            <person name="Arakawa K."/>
        </authorList>
    </citation>
    <scope>NUCLEOTIDE SEQUENCE [LARGE SCALE GENOMIC DNA]</scope>
</reference>
<keyword evidence="1 3" id="KW-0853">WD repeat</keyword>
<dbReference type="PANTHER" id="PTHR13743:SF86">
    <property type="entry name" value="LYSOSOMAL-TRAFFICKING REGULATOR"/>
    <property type="match status" value="1"/>
</dbReference>
<keyword evidence="2" id="KW-0677">Repeat</keyword>
<feature type="repeat" description="WD" evidence="3">
    <location>
        <begin position="39"/>
        <end position="80"/>
    </location>
</feature>
<evidence type="ECO:0000256" key="3">
    <source>
        <dbReference type="PROSITE-ProRule" id="PRU00221"/>
    </source>
</evidence>
<evidence type="ECO:0000313" key="4">
    <source>
        <dbReference type="EMBL" id="GBP62127.1"/>
    </source>
</evidence>
<dbReference type="AlphaFoldDB" id="A0A4C1XIP2"/>
<dbReference type="PROSITE" id="PS50294">
    <property type="entry name" value="WD_REPEATS_REGION"/>
    <property type="match status" value="1"/>
</dbReference>
<dbReference type="Proteomes" id="UP000299102">
    <property type="component" value="Unassembled WGS sequence"/>
</dbReference>
<gene>
    <name evidence="4" type="primary">LYST</name>
    <name evidence="4" type="ORF">EVAR_46096_1</name>
</gene>
<dbReference type="OrthoDB" id="26681at2759"/>
<evidence type="ECO:0000256" key="1">
    <source>
        <dbReference type="ARBA" id="ARBA00022574"/>
    </source>
</evidence>
<keyword evidence="5" id="KW-1185">Reference proteome</keyword>
<dbReference type="Gene3D" id="2.130.10.10">
    <property type="entry name" value="YVTN repeat-like/Quinoprotein amine dehydrogenase"/>
    <property type="match status" value="1"/>
</dbReference>
<dbReference type="InterPro" id="IPR036322">
    <property type="entry name" value="WD40_repeat_dom_sf"/>
</dbReference>
<dbReference type="InterPro" id="IPR050865">
    <property type="entry name" value="BEACH_Domain"/>
</dbReference>
<dbReference type="SUPFAM" id="SSF50978">
    <property type="entry name" value="WD40 repeat-like"/>
    <property type="match status" value="1"/>
</dbReference>
<dbReference type="PANTHER" id="PTHR13743">
    <property type="entry name" value="BEIGE/BEACH-RELATED"/>
    <property type="match status" value="1"/>
</dbReference>
<sequence length="258" mass="27923">MITGCPVFFGHLSGRIAVIRARPEGSSGACAFRPRAVELRAHVAPIVSMYVCAAFGVVVSASRDGRIVVWDLNTLSYVRTIPNREMLAVTSVTASETLCDVASVHDFTSYQMDRQSSSDDTEDYEKNGQYKFKSLIRVHTINGTFVGSVKVVEKVNCVCYSNAPEGISVNCIAVGLDTGAIRLFSSWDLRPVAYIAPVNPGIGLMSQSFTKIFARSITYSVDSQQLFAGRADGAVIAWESGTHTRPGSVRILSAHAIF</sequence>
<comment type="caution">
    <text evidence="4">The sequence shown here is derived from an EMBL/GenBank/DDBJ whole genome shotgun (WGS) entry which is preliminary data.</text>
</comment>
<dbReference type="InterPro" id="IPR015943">
    <property type="entry name" value="WD40/YVTN_repeat-like_dom_sf"/>
</dbReference>
<name>A0A4C1XIP2_EUMVA</name>
<evidence type="ECO:0000256" key="2">
    <source>
        <dbReference type="ARBA" id="ARBA00022737"/>
    </source>
</evidence>
<dbReference type="PROSITE" id="PS50082">
    <property type="entry name" value="WD_REPEATS_2"/>
    <property type="match status" value="1"/>
</dbReference>
<accession>A0A4C1XIP2</accession>
<dbReference type="InterPro" id="IPR019775">
    <property type="entry name" value="WD40_repeat_CS"/>
</dbReference>
<evidence type="ECO:0000313" key="5">
    <source>
        <dbReference type="Proteomes" id="UP000299102"/>
    </source>
</evidence>
<organism evidence="4 5">
    <name type="scientific">Eumeta variegata</name>
    <name type="common">Bagworm moth</name>
    <name type="synonym">Eumeta japonica</name>
    <dbReference type="NCBI Taxonomy" id="151549"/>
    <lineage>
        <taxon>Eukaryota</taxon>
        <taxon>Metazoa</taxon>
        <taxon>Ecdysozoa</taxon>
        <taxon>Arthropoda</taxon>
        <taxon>Hexapoda</taxon>
        <taxon>Insecta</taxon>
        <taxon>Pterygota</taxon>
        <taxon>Neoptera</taxon>
        <taxon>Endopterygota</taxon>
        <taxon>Lepidoptera</taxon>
        <taxon>Glossata</taxon>
        <taxon>Ditrysia</taxon>
        <taxon>Tineoidea</taxon>
        <taxon>Psychidae</taxon>
        <taxon>Oiketicinae</taxon>
        <taxon>Eumeta</taxon>
    </lineage>
</organism>
<dbReference type="PROSITE" id="PS00678">
    <property type="entry name" value="WD_REPEATS_1"/>
    <property type="match status" value="1"/>
</dbReference>
<proteinExistence type="predicted"/>